<name>A0A2P6PFS7_ROSCH</name>
<feature type="transmembrane region" description="Helical" evidence="1">
    <location>
        <begin position="48"/>
        <end position="68"/>
    </location>
</feature>
<organism evidence="2 3">
    <name type="scientific">Rosa chinensis</name>
    <name type="common">China rose</name>
    <dbReference type="NCBI Taxonomy" id="74649"/>
    <lineage>
        <taxon>Eukaryota</taxon>
        <taxon>Viridiplantae</taxon>
        <taxon>Streptophyta</taxon>
        <taxon>Embryophyta</taxon>
        <taxon>Tracheophyta</taxon>
        <taxon>Spermatophyta</taxon>
        <taxon>Magnoliopsida</taxon>
        <taxon>eudicotyledons</taxon>
        <taxon>Gunneridae</taxon>
        <taxon>Pentapetalae</taxon>
        <taxon>rosids</taxon>
        <taxon>fabids</taxon>
        <taxon>Rosales</taxon>
        <taxon>Rosaceae</taxon>
        <taxon>Rosoideae</taxon>
        <taxon>Rosoideae incertae sedis</taxon>
        <taxon>Rosa</taxon>
    </lineage>
</organism>
<comment type="caution">
    <text evidence="2">The sequence shown here is derived from an EMBL/GenBank/DDBJ whole genome shotgun (WGS) entry which is preliminary data.</text>
</comment>
<keyword evidence="1" id="KW-0812">Transmembrane</keyword>
<dbReference type="Proteomes" id="UP000238479">
    <property type="component" value="Chromosome 7"/>
</dbReference>
<protein>
    <submittedName>
        <fullName evidence="2">Uncharacterized protein</fullName>
    </submittedName>
</protein>
<evidence type="ECO:0000256" key="1">
    <source>
        <dbReference type="SAM" id="Phobius"/>
    </source>
</evidence>
<keyword evidence="3" id="KW-1185">Reference proteome</keyword>
<sequence>MLRLLSLRCGWRSWPLGGGSANWTGGDGISLSSGRREIEGGGVLRCQLLKILLLVFLVGVVCFGNSVGNPRWRKAVALGCDPGLSGSVTVSGSRRLVLLEQEDLVTALGWGSDSFDSPTRMCHYV</sequence>
<dbReference type="AlphaFoldDB" id="A0A2P6PFS7"/>
<accession>A0A2P6PFS7</accession>
<proteinExistence type="predicted"/>
<evidence type="ECO:0000313" key="3">
    <source>
        <dbReference type="Proteomes" id="UP000238479"/>
    </source>
</evidence>
<keyword evidence="1" id="KW-1133">Transmembrane helix</keyword>
<dbReference type="Gramene" id="PRQ20758">
    <property type="protein sequence ID" value="PRQ20758"/>
    <property type="gene ID" value="RchiOBHm_Chr7g0231621"/>
</dbReference>
<evidence type="ECO:0000313" key="2">
    <source>
        <dbReference type="EMBL" id="PRQ20758.1"/>
    </source>
</evidence>
<keyword evidence="1" id="KW-0472">Membrane</keyword>
<reference evidence="2 3" key="1">
    <citation type="journal article" date="2018" name="Nat. Genet.">
        <title>The Rosa genome provides new insights in the design of modern roses.</title>
        <authorList>
            <person name="Bendahmane M."/>
        </authorList>
    </citation>
    <scope>NUCLEOTIDE SEQUENCE [LARGE SCALE GENOMIC DNA]</scope>
    <source>
        <strain evidence="3">cv. Old Blush</strain>
    </source>
</reference>
<gene>
    <name evidence="2" type="ORF">RchiOBHm_Chr7g0231621</name>
</gene>
<dbReference type="EMBL" id="PDCK01000045">
    <property type="protein sequence ID" value="PRQ20758.1"/>
    <property type="molecule type" value="Genomic_DNA"/>
</dbReference>